<dbReference type="Proteomes" id="UP000276133">
    <property type="component" value="Unassembled WGS sequence"/>
</dbReference>
<gene>
    <name evidence="1" type="ORF">BpHYR1_011914</name>
</gene>
<dbReference type="EMBL" id="REGN01006884">
    <property type="protein sequence ID" value="RNA07984.1"/>
    <property type="molecule type" value="Genomic_DNA"/>
</dbReference>
<dbReference type="AlphaFoldDB" id="A0A3M7Q9Y7"/>
<keyword evidence="2" id="KW-1185">Reference proteome</keyword>
<comment type="caution">
    <text evidence="1">The sequence shown here is derived from an EMBL/GenBank/DDBJ whole genome shotgun (WGS) entry which is preliminary data.</text>
</comment>
<evidence type="ECO:0000313" key="1">
    <source>
        <dbReference type="EMBL" id="RNA07984.1"/>
    </source>
</evidence>
<protein>
    <submittedName>
        <fullName evidence="1">Uncharacterized protein</fullName>
    </submittedName>
</protein>
<organism evidence="1 2">
    <name type="scientific">Brachionus plicatilis</name>
    <name type="common">Marine rotifer</name>
    <name type="synonym">Brachionus muelleri</name>
    <dbReference type="NCBI Taxonomy" id="10195"/>
    <lineage>
        <taxon>Eukaryota</taxon>
        <taxon>Metazoa</taxon>
        <taxon>Spiralia</taxon>
        <taxon>Gnathifera</taxon>
        <taxon>Rotifera</taxon>
        <taxon>Eurotatoria</taxon>
        <taxon>Monogononta</taxon>
        <taxon>Pseudotrocha</taxon>
        <taxon>Ploima</taxon>
        <taxon>Brachionidae</taxon>
        <taxon>Brachionus</taxon>
    </lineage>
</organism>
<accession>A0A3M7Q9Y7</accession>
<sequence>MVISGSVRIKWFAEDVKSKISTLKEDKKTLNFVHNLGEEVKFTSRGNKLEEIVSIFEKKTVFYCMDLKELEKLQSQKKLENQVILRNQYEHFVSCCLDIKNEKIELNELIDIANNVLTKSE</sequence>
<reference evidence="1 2" key="1">
    <citation type="journal article" date="2018" name="Sci. Rep.">
        <title>Genomic signatures of local adaptation to the degree of environmental predictability in rotifers.</title>
        <authorList>
            <person name="Franch-Gras L."/>
            <person name="Hahn C."/>
            <person name="Garcia-Roger E.M."/>
            <person name="Carmona M.J."/>
            <person name="Serra M."/>
            <person name="Gomez A."/>
        </authorList>
    </citation>
    <scope>NUCLEOTIDE SEQUENCE [LARGE SCALE GENOMIC DNA]</scope>
    <source>
        <strain evidence="1">HYR1</strain>
    </source>
</reference>
<proteinExistence type="predicted"/>
<evidence type="ECO:0000313" key="2">
    <source>
        <dbReference type="Proteomes" id="UP000276133"/>
    </source>
</evidence>
<feature type="non-terminal residue" evidence="1">
    <location>
        <position position="121"/>
    </location>
</feature>
<name>A0A3M7Q9Y7_BRAPC</name>